<keyword evidence="2" id="KW-1185">Reference proteome</keyword>
<organism evidence="1 2">
    <name type="scientific">Dreissena polymorpha</name>
    <name type="common">Zebra mussel</name>
    <name type="synonym">Mytilus polymorpha</name>
    <dbReference type="NCBI Taxonomy" id="45954"/>
    <lineage>
        <taxon>Eukaryota</taxon>
        <taxon>Metazoa</taxon>
        <taxon>Spiralia</taxon>
        <taxon>Lophotrochozoa</taxon>
        <taxon>Mollusca</taxon>
        <taxon>Bivalvia</taxon>
        <taxon>Autobranchia</taxon>
        <taxon>Heteroconchia</taxon>
        <taxon>Euheterodonta</taxon>
        <taxon>Imparidentia</taxon>
        <taxon>Neoheterodontei</taxon>
        <taxon>Myida</taxon>
        <taxon>Dreissenoidea</taxon>
        <taxon>Dreissenidae</taxon>
        <taxon>Dreissena</taxon>
    </lineage>
</organism>
<comment type="caution">
    <text evidence="1">The sequence shown here is derived from an EMBL/GenBank/DDBJ whole genome shotgun (WGS) entry which is preliminary data.</text>
</comment>
<dbReference type="AlphaFoldDB" id="A0A9D4GMQ6"/>
<dbReference type="Proteomes" id="UP000828390">
    <property type="component" value="Unassembled WGS sequence"/>
</dbReference>
<evidence type="ECO:0000313" key="2">
    <source>
        <dbReference type="Proteomes" id="UP000828390"/>
    </source>
</evidence>
<evidence type="ECO:0000313" key="1">
    <source>
        <dbReference type="EMBL" id="KAH3818413.1"/>
    </source>
</evidence>
<name>A0A9D4GMQ6_DREPO</name>
<dbReference type="EMBL" id="JAIWYP010000005">
    <property type="protein sequence ID" value="KAH3818413.1"/>
    <property type="molecule type" value="Genomic_DNA"/>
</dbReference>
<protein>
    <submittedName>
        <fullName evidence="1">Uncharacterized protein</fullName>
    </submittedName>
</protein>
<reference evidence="1" key="1">
    <citation type="journal article" date="2019" name="bioRxiv">
        <title>The Genome of the Zebra Mussel, Dreissena polymorpha: A Resource for Invasive Species Research.</title>
        <authorList>
            <person name="McCartney M.A."/>
            <person name="Auch B."/>
            <person name="Kono T."/>
            <person name="Mallez S."/>
            <person name="Zhang Y."/>
            <person name="Obille A."/>
            <person name="Becker A."/>
            <person name="Abrahante J.E."/>
            <person name="Garbe J."/>
            <person name="Badalamenti J.P."/>
            <person name="Herman A."/>
            <person name="Mangelson H."/>
            <person name="Liachko I."/>
            <person name="Sullivan S."/>
            <person name="Sone E.D."/>
            <person name="Koren S."/>
            <person name="Silverstein K.A.T."/>
            <person name="Beckman K.B."/>
            <person name="Gohl D.M."/>
        </authorList>
    </citation>
    <scope>NUCLEOTIDE SEQUENCE</scope>
    <source>
        <strain evidence="1">Duluth1</strain>
        <tissue evidence="1">Whole animal</tissue>
    </source>
</reference>
<reference evidence="1" key="2">
    <citation type="submission" date="2020-11" db="EMBL/GenBank/DDBJ databases">
        <authorList>
            <person name="McCartney M.A."/>
            <person name="Auch B."/>
            <person name="Kono T."/>
            <person name="Mallez S."/>
            <person name="Becker A."/>
            <person name="Gohl D.M."/>
            <person name="Silverstein K.A.T."/>
            <person name="Koren S."/>
            <person name="Bechman K.B."/>
            <person name="Herman A."/>
            <person name="Abrahante J.E."/>
            <person name="Garbe J."/>
        </authorList>
    </citation>
    <scope>NUCLEOTIDE SEQUENCE</scope>
    <source>
        <strain evidence="1">Duluth1</strain>
        <tissue evidence="1">Whole animal</tissue>
    </source>
</reference>
<accession>A0A9D4GMQ6</accession>
<sequence length="93" mass="9836">MSGIVWQVPGLSGRLSGTVVHVWDCLAGARPVWEPSCTVVPVWECLAGAQPVLETVSHRRYCLGVSGMCPACLADCLAPSSLSTFGNTNSILY</sequence>
<proteinExistence type="predicted"/>
<gene>
    <name evidence="1" type="ORF">DPMN_120026</name>
</gene>